<reference evidence="1 2" key="1">
    <citation type="submission" date="2020-03" db="EMBL/GenBank/DDBJ databases">
        <title>Genomic Encyclopedia of Type Strains, Phase IV (KMG-IV): sequencing the most valuable type-strain genomes for metagenomic binning, comparative biology and taxonomic classification.</title>
        <authorList>
            <person name="Goeker M."/>
        </authorList>
    </citation>
    <scope>NUCLEOTIDE SEQUENCE [LARGE SCALE GENOMIC DNA]</scope>
    <source>
        <strain evidence="1 2">DSM 26613</strain>
    </source>
</reference>
<gene>
    <name evidence="1" type="ORF">GGR41_000796</name>
</gene>
<keyword evidence="2" id="KW-1185">Reference proteome</keyword>
<evidence type="ECO:0000313" key="1">
    <source>
        <dbReference type="EMBL" id="NJB64575.1"/>
    </source>
</evidence>
<organism evidence="1 2">
    <name type="scientific">Paenalcaligenes hominis</name>
    <dbReference type="NCBI Taxonomy" id="643674"/>
    <lineage>
        <taxon>Bacteria</taxon>
        <taxon>Pseudomonadati</taxon>
        <taxon>Pseudomonadota</taxon>
        <taxon>Betaproteobacteria</taxon>
        <taxon>Burkholderiales</taxon>
        <taxon>Alcaligenaceae</taxon>
        <taxon>Paenalcaligenes</taxon>
    </lineage>
</organism>
<accession>A0ABX0WQB4</accession>
<evidence type="ECO:0000313" key="2">
    <source>
        <dbReference type="Proteomes" id="UP000783934"/>
    </source>
</evidence>
<sequence length="50" mass="5188">MLLASFSAEEQSSSLSFSVGSFLFSACTPPQAKPNPIAATAITFLISASY</sequence>
<dbReference type="Proteomes" id="UP000783934">
    <property type="component" value="Unassembled WGS sequence"/>
</dbReference>
<name>A0ABX0WQB4_9BURK</name>
<proteinExistence type="predicted"/>
<protein>
    <submittedName>
        <fullName evidence="1">Uncharacterized protein</fullName>
    </submittedName>
</protein>
<comment type="caution">
    <text evidence="1">The sequence shown here is derived from an EMBL/GenBank/DDBJ whole genome shotgun (WGS) entry which is preliminary data.</text>
</comment>
<dbReference type="EMBL" id="JAATIZ010000001">
    <property type="protein sequence ID" value="NJB64575.1"/>
    <property type="molecule type" value="Genomic_DNA"/>
</dbReference>
<dbReference type="RefSeq" id="WP_377521252.1">
    <property type="nucleotide sequence ID" value="NZ_JBHRVR010000001.1"/>
</dbReference>